<comment type="caution">
    <text evidence="2">The sequence shown here is derived from an EMBL/GenBank/DDBJ whole genome shotgun (WGS) entry which is preliminary data.</text>
</comment>
<evidence type="ECO:0000313" key="2">
    <source>
        <dbReference type="EMBL" id="ELP68851.1"/>
    </source>
</evidence>
<accession>L7FCS3</accession>
<keyword evidence="3" id="KW-1185">Reference proteome</keyword>
<dbReference type="PRINTS" id="PR00364">
    <property type="entry name" value="DISEASERSIST"/>
</dbReference>
<dbReference type="PANTHER" id="PTHR47691:SF3">
    <property type="entry name" value="HTH-TYPE TRANSCRIPTIONAL REGULATOR RV0890C-RELATED"/>
    <property type="match status" value="1"/>
</dbReference>
<dbReference type="STRING" id="85558.T45_00590"/>
<reference evidence="2 3" key="1">
    <citation type="journal article" date="2011" name="Plasmid">
        <title>Streptomyces turgidiscabies Car8 contains a modular pathogenicity island that shares virulence genes with other actinobacterial plant pathogens.</title>
        <authorList>
            <person name="Huguet-Tapia J.C."/>
            <person name="Badger J.H."/>
            <person name="Loria R."/>
            <person name="Pettis G.S."/>
        </authorList>
    </citation>
    <scope>NUCLEOTIDE SEQUENCE [LARGE SCALE GENOMIC DNA]</scope>
    <source>
        <strain evidence="2 3">Car8</strain>
    </source>
</reference>
<gene>
    <name evidence="2" type="ORF">STRTUCAR8_03933</name>
</gene>
<dbReference type="Gene3D" id="1.25.40.10">
    <property type="entry name" value="Tetratricopeptide repeat domain"/>
    <property type="match status" value="2"/>
</dbReference>
<name>L7FCS3_STRT8</name>
<evidence type="ECO:0000313" key="3">
    <source>
        <dbReference type="Proteomes" id="UP000010931"/>
    </source>
</evidence>
<dbReference type="PANTHER" id="PTHR47691">
    <property type="entry name" value="REGULATOR-RELATED"/>
    <property type="match status" value="1"/>
</dbReference>
<dbReference type="InterPro" id="IPR042197">
    <property type="entry name" value="Apaf_helical"/>
</dbReference>
<dbReference type="Gene3D" id="1.10.8.430">
    <property type="entry name" value="Helical domain of apoptotic protease-activating factors"/>
    <property type="match status" value="1"/>
</dbReference>
<dbReference type="InterPro" id="IPR019734">
    <property type="entry name" value="TPR_rpt"/>
</dbReference>
<dbReference type="SUPFAM" id="SSF52540">
    <property type="entry name" value="P-loop containing nucleoside triphosphate hydrolases"/>
    <property type="match status" value="1"/>
</dbReference>
<organism evidence="2 3">
    <name type="scientific">Streptomyces turgidiscabies (strain Car8)</name>
    <dbReference type="NCBI Taxonomy" id="698760"/>
    <lineage>
        <taxon>Bacteria</taxon>
        <taxon>Bacillati</taxon>
        <taxon>Actinomycetota</taxon>
        <taxon>Actinomycetes</taxon>
        <taxon>Kitasatosporales</taxon>
        <taxon>Streptomycetaceae</taxon>
        <taxon>Streptomyces</taxon>
    </lineage>
</organism>
<feature type="region of interest" description="Disordered" evidence="1">
    <location>
        <begin position="101"/>
        <end position="126"/>
    </location>
</feature>
<protein>
    <submittedName>
        <fullName evidence="2">Uncharacterized protein</fullName>
    </submittedName>
</protein>
<evidence type="ECO:0000256" key="1">
    <source>
        <dbReference type="SAM" id="MobiDB-lite"/>
    </source>
</evidence>
<dbReference type="InterPro" id="IPR027417">
    <property type="entry name" value="P-loop_NTPase"/>
</dbReference>
<dbReference type="Gene3D" id="3.40.50.300">
    <property type="entry name" value="P-loop containing nucleotide triphosphate hydrolases"/>
    <property type="match status" value="1"/>
</dbReference>
<dbReference type="Pfam" id="PF13424">
    <property type="entry name" value="TPR_12"/>
    <property type="match status" value="1"/>
</dbReference>
<dbReference type="Proteomes" id="UP000010931">
    <property type="component" value="Unassembled WGS sequence"/>
</dbReference>
<dbReference type="InterPro" id="IPR011990">
    <property type="entry name" value="TPR-like_helical_dom_sf"/>
</dbReference>
<feature type="compositionally biased region" description="Polar residues" evidence="1">
    <location>
        <begin position="113"/>
        <end position="122"/>
    </location>
</feature>
<dbReference type="EMBL" id="AEJB01000196">
    <property type="protein sequence ID" value="ELP68851.1"/>
    <property type="molecule type" value="Genomic_DNA"/>
</dbReference>
<dbReference type="SMART" id="SM00028">
    <property type="entry name" value="TPR"/>
    <property type="match status" value="7"/>
</dbReference>
<dbReference type="AlphaFoldDB" id="L7FCS3"/>
<dbReference type="Pfam" id="PF13374">
    <property type="entry name" value="TPR_10"/>
    <property type="match status" value="1"/>
</dbReference>
<dbReference type="PATRIC" id="fig|698760.3.peg.2433"/>
<dbReference type="GO" id="GO:0043531">
    <property type="term" value="F:ADP binding"/>
    <property type="evidence" value="ECO:0007669"/>
    <property type="project" value="InterPro"/>
</dbReference>
<dbReference type="SUPFAM" id="SSF48452">
    <property type="entry name" value="TPR-like"/>
    <property type="match status" value="2"/>
</dbReference>
<sequence length="893" mass="98053">MFVSGVAERFWSELRGLYEAAGSPSLSRLVKLGSVQQRAITISDATINGWLTAKSVPGKKSEQYFAVLIPFLQSRVSRESEYKRRSVFGWQQLLLAARQERTANQGGRPRTVESPTGLSTSACGPVSLPPEPVGFTGRTGPLGDLLAQLGPDAGHPHSGPVTSAIVGMGGAGKTALAVHASHQARKRGWFPGGILFADLRGYSSSGPQDPATTAEQFLRILGVPDTVIPTTPEGKLGLWRARLESLAESNKPLLVLLDNAAAAGQVSPLLPDSPHRVIVTSRHTLSALSAHRVELVALPIDEAVELLDQALRVTHPGDDRMVTHPEDAKSLAKLCGRLPLALHIIAALLRDEPDRLLASQIADLSDARMRLEIFQYDDVDEQGRPLSLRAAFDLSYRQLVSGDGERARAFRLLALAPGPDFSVEIAAVLLGRPISIARRMMMDLTRVHLLEKRDGERWSMHDLLHLFADELARMHAEEDQRISVITRLFDHVLVATRSANKFLEVTSDNPVLERFADRHAALNWLDSERECLVVAVAMAEEEHHFGAAAQIALALSAFLNFRRHLQEWLETARVAVRSTSAIGNRHGQGTALNNLGLVLRQLRQLDGATSAHRQAAAIFQDLGDRQRQAGMLHNLGLDLQEARCFDESVGAFQQAVEISRELGDRLQEQKAWDAKGVSLQGLRQFDKAVDLHRRAATVFQEIGALGCEGGALTNLGVCLMELSCFRESLNAHRRAADIFGDLDDWYRRAAALDNQGAALQGLQEFGEAVSLHGQASAILRDYGDYHRLAGSLDNQGAAMQRMGRFHEALLIHREAAEIFQRFNDWHRRARALGNCGGALLKLRKFDESVDAYHESADLYGESGDPYGMAQSVENLAIAHNERWRARFLISRSG</sequence>
<proteinExistence type="predicted"/>